<keyword evidence="8 12" id="KW-0560">Oxidoreductase</keyword>
<evidence type="ECO:0000256" key="11">
    <source>
        <dbReference type="PIRSR" id="PIRSR602403-1"/>
    </source>
</evidence>
<dbReference type="CDD" id="cd11054">
    <property type="entry name" value="CYP24A1-like"/>
    <property type="match status" value="1"/>
</dbReference>
<dbReference type="PRINTS" id="PR00385">
    <property type="entry name" value="P450"/>
</dbReference>
<evidence type="ECO:0000256" key="1">
    <source>
        <dbReference type="ARBA" id="ARBA00001971"/>
    </source>
</evidence>
<dbReference type="Proteomes" id="UP000515160">
    <property type="component" value="Chromosome 3"/>
</dbReference>
<dbReference type="InterPro" id="IPR017972">
    <property type="entry name" value="Cyt_P450_CS"/>
</dbReference>
<evidence type="ECO:0000256" key="6">
    <source>
        <dbReference type="ARBA" id="ARBA00022617"/>
    </source>
</evidence>
<dbReference type="GO" id="GO:0020037">
    <property type="term" value="F:heme binding"/>
    <property type="evidence" value="ECO:0007669"/>
    <property type="project" value="InterPro"/>
</dbReference>
<keyword evidence="7 11" id="KW-0479">Metal-binding</keyword>
<dbReference type="InterPro" id="IPR002403">
    <property type="entry name" value="Cyt_P450_E_grp-IV"/>
</dbReference>
<dbReference type="PANTHER" id="PTHR24279">
    <property type="entry name" value="CYTOCHROME P450"/>
    <property type="match status" value="1"/>
</dbReference>
<comment type="similarity">
    <text evidence="5 12">Belongs to the cytochrome P450 family.</text>
</comment>
<dbReference type="GO" id="GO:0005506">
    <property type="term" value="F:iron ion binding"/>
    <property type="evidence" value="ECO:0007669"/>
    <property type="project" value="InterPro"/>
</dbReference>
<name>A0A6P8WUU9_DROAB</name>
<sequence>MTVTASHGARQLFLAGTRSMHATAAAVKLNLADDVVAPPVRPYSEIPRPGKLSFMRSFMPGGEFHDKSFSEFTSMMRKRYGDLFIMPGAFGRKDSLVTFSTKDIEMVFRNEGVWPHREGFDSLVYFREKVRPDVFGEKKGLIATQSEEWSKFRSAVNPVFMQPRGLKMYYKPLSNINNEFIERIKEIRDPKTLEVPANFEEEMGRLIFESLALIAFNREMGIIRKHRDNPDAMTIFKTSREIFKLVFKLDLQPSPWKFISTPTYRKMIRTLSESLNVTQRMLDDTCAELEKRRKAGEPGSNSMLERLMDIDPKIALVMGLDILFAGVDATTVLLSATLLCLSKNQEKQHKLREELLRVMPSKETLLNDETMKDMPYLRAVIKEALRYYPNGFGTFRICPGDVTLSGYNIPKGTQIMLASNALMKDEKYYTSPNDFLPERWLRDPETNKKAQVSPFTFLPFGFGPRQCIGKRVVDLEVETAVAKIIRNFHVEFNYDASNPYKTFFAMEPQIPFHFKFTDIDQ</sequence>
<evidence type="ECO:0000256" key="2">
    <source>
        <dbReference type="ARBA" id="ARBA00003690"/>
    </source>
</evidence>
<evidence type="ECO:0000256" key="3">
    <source>
        <dbReference type="ARBA" id="ARBA00004174"/>
    </source>
</evidence>
<keyword evidence="13" id="KW-1185">Reference proteome</keyword>
<keyword evidence="9 11" id="KW-0408">Iron</keyword>
<comment type="function">
    <text evidence="2">May be involved in the metabolism of insect hormones and in the breakdown of synthetic insecticides.</text>
</comment>
<accession>A0A6P8WUU9</accession>
<dbReference type="FunFam" id="1.10.630.10:FF:000006">
    <property type="entry name" value="Cytochrome P450 302a1, mitochondrial"/>
    <property type="match status" value="1"/>
</dbReference>
<keyword evidence="10 12" id="KW-0503">Monooxygenase</keyword>
<dbReference type="PRINTS" id="PR00465">
    <property type="entry name" value="EP450IV"/>
</dbReference>
<dbReference type="RefSeq" id="XP_034107471.1">
    <property type="nucleotide sequence ID" value="XM_034251580.2"/>
</dbReference>
<dbReference type="PROSITE" id="PS00086">
    <property type="entry name" value="CYTOCHROME_P450"/>
    <property type="match status" value="1"/>
</dbReference>
<evidence type="ECO:0000256" key="7">
    <source>
        <dbReference type="ARBA" id="ARBA00022723"/>
    </source>
</evidence>
<evidence type="ECO:0000256" key="4">
    <source>
        <dbReference type="ARBA" id="ARBA00004406"/>
    </source>
</evidence>
<dbReference type="GO" id="GO:0016705">
    <property type="term" value="F:oxidoreductase activity, acting on paired donors, with incorporation or reduction of molecular oxygen"/>
    <property type="evidence" value="ECO:0007669"/>
    <property type="project" value="InterPro"/>
</dbReference>
<comment type="cofactor">
    <cofactor evidence="1 11">
        <name>heme</name>
        <dbReference type="ChEBI" id="CHEBI:30413"/>
    </cofactor>
</comment>
<protein>
    <submittedName>
        <fullName evidence="14">Probable cytochrome P450 12d1 distal, mitochondrial</fullName>
    </submittedName>
</protein>
<dbReference type="Pfam" id="PF00067">
    <property type="entry name" value="p450"/>
    <property type="match status" value="1"/>
</dbReference>
<comment type="subcellular location">
    <subcellularLocation>
        <location evidence="4">Endoplasmic reticulum membrane</location>
        <topology evidence="4">Peripheral membrane protein</topology>
    </subcellularLocation>
    <subcellularLocation>
        <location evidence="3">Microsome membrane</location>
        <topology evidence="3">Peripheral membrane protein</topology>
    </subcellularLocation>
</comment>
<dbReference type="InterPro" id="IPR001128">
    <property type="entry name" value="Cyt_P450"/>
</dbReference>
<gene>
    <name evidence="14" type="primary">LOC117570117</name>
</gene>
<keyword evidence="6 11" id="KW-0349">Heme</keyword>
<dbReference type="InterPro" id="IPR036396">
    <property type="entry name" value="Cyt_P450_sf"/>
</dbReference>
<evidence type="ECO:0000256" key="5">
    <source>
        <dbReference type="ARBA" id="ARBA00010617"/>
    </source>
</evidence>
<organism evidence="13 14">
    <name type="scientific">Drosophila albomicans</name>
    <name type="common">Fruit fly</name>
    <dbReference type="NCBI Taxonomy" id="7291"/>
    <lineage>
        <taxon>Eukaryota</taxon>
        <taxon>Metazoa</taxon>
        <taxon>Ecdysozoa</taxon>
        <taxon>Arthropoda</taxon>
        <taxon>Hexapoda</taxon>
        <taxon>Insecta</taxon>
        <taxon>Pterygota</taxon>
        <taxon>Neoptera</taxon>
        <taxon>Endopterygota</taxon>
        <taxon>Diptera</taxon>
        <taxon>Brachycera</taxon>
        <taxon>Muscomorpha</taxon>
        <taxon>Ephydroidea</taxon>
        <taxon>Drosophilidae</taxon>
        <taxon>Drosophila</taxon>
    </lineage>
</organism>
<evidence type="ECO:0000256" key="8">
    <source>
        <dbReference type="ARBA" id="ARBA00023002"/>
    </source>
</evidence>
<dbReference type="GO" id="GO:0004497">
    <property type="term" value="F:monooxygenase activity"/>
    <property type="evidence" value="ECO:0007669"/>
    <property type="project" value="UniProtKB-KW"/>
</dbReference>
<proteinExistence type="inferred from homology"/>
<evidence type="ECO:0000256" key="10">
    <source>
        <dbReference type="ARBA" id="ARBA00023033"/>
    </source>
</evidence>
<evidence type="ECO:0000313" key="14">
    <source>
        <dbReference type="RefSeq" id="XP_034107471.1"/>
    </source>
</evidence>
<dbReference type="AlphaFoldDB" id="A0A6P8WUU9"/>
<dbReference type="GO" id="GO:0005789">
    <property type="term" value="C:endoplasmic reticulum membrane"/>
    <property type="evidence" value="ECO:0007669"/>
    <property type="project" value="UniProtKB-SubCell"/>
</dbReference>
<evidence type="ECO:0000256" key="9">
    <source>
        <dbReference type="ARBA" id="ARBA00023004"/>
    </source>
</evidence>
<reference evidence="14" key="1">
    <citation type="submission" date="2025-08" db="UniProtKB">
        <authorList>
            <consortium name="RefSeq"/>
        </authorList>
    </citation>
    <scope>IDENTIFICATION</scope>
    <source>
        <strain evidence="14">15112-1751.03</strain>
        <tissue evidence="14">Whole Adult</tissue>
    </source>
</reference>
<evidence type="ECO:0000313" key="13">
    <source>
        <dbReference type="Proteomes" id="UP000515160"/>
    </source>
</evidence>
<feature type="binding site" description="axial binding residue" evidence="11">
    <location>
        <position position="467"/>
    </location>
    <ligand>
        <name>heme</name>
        <dbReference type="ChEBI" id="CHEBI:30413"/>
    </ligand>
    <ligandPart>
        <name>Fe</name>
        <dbReference type="ChEBI" id="CHEBI:18248"/>
    </ligandPart>
</feature>
<dbReference type="InterPro" id="IPR050479">
    <property type="entry name" value="CYP11_CYP27_families"/>
</dbReference>
<dbReference type="PANTHER" id="PTHR24279:SF120">
    <property type="entry name" value="CYTOCHROME P450"/>
    <property type="match status" value="1"/>
</dbReference>
<dbReference type="SUPFAM" id="SSF48264">
    <property type="entry name" value="Cytochrome P450"/>
    <property type="match status" value="1"/>
</dbReference>
<dbReference type="OrthoDB" id="3945418at2759"/>
<dbReference type="GeneID" id="117570117"/>
<evidence type="ECO:0000256" key="12">
    <source>
        <dbReference type="RuleBase" id="RU000461"/>
    </source>
</evidence>
<dbReference type="Gene3D" id="1.10.630.10">
    <property type="entry name" value="Cytochrome P450"/>
    <property type="match status" value="1"/>
</dbReference>